<comment type="caution">
    <text evidence="4">The sequence shown here is derived from an EMBL/GenBank/DDBJ whole genome shotgun (WGS) entry which is preliminary data.</text>
</comment>
<proteinExistence type="inferred from homology"/>
<dbReference type="PRINTS" id="PR00081">
    <property type="entry name" value="GDHRDH"/>
</dbReference>
<dbReference type="InterPro" id="IPR036291">
    <property type="entry name" value="NAD(P)-bd_dom_sf"/>
</dbReference>
<organism evidence="4 5">
    <name type="scientific">Paractinoplanes ferrugineus</name>
    <dbReference type="NCBI Taxonomy" id="113564"/>
    <lineage>
        <taxon>Bacteria</taxon>
        <taxon>Bacillati</taxon>
        <taxon>Actinomycetota</taxon>
        <taxon>Actinomycetes</taxon>
        <taxon>Micromonosporales</taxon>
        <taxon>Micromonosporaceae</taxon>
        <taxon>Paractinoplanes</taxon>
    </lineage>
</organism>
<evidence type="ECO:0000313" key="4">
    <source>
        <dbReference type="EMBL" id="GIE15786.1"/>
    </source>
</evidence>
<evidence type="ECO:0000313" key="5">
    <source>
        <dbReference type="Proteomes" id="UP000598174"/>
    </source>
</evidence>
<dbReference type="Gene3D" id="3.40.50.720">
    <property type="entry name" value="NAD(P)-binding Rossmann-like Domain"/>
    <property type="match status" value="1"/>
</dbReference>
<dbReference type="FunFam" id="3.40.50.720:FF:000084">
    <property type="entry name" value="Short-chain dehydrogenase reductase"/>
    <property type="match status" value="1"/>
</dbReference>
<dbReference type="SMART" id="SM00822">
    <property type="entry name" value="PKS_KR"/>
    <property type="match status" value="1"/>
</dbReference>
<dbReference type="PRINTS" id="PR00080">
    <property type="entry name" value="SDRFAMILY"/>
</dbReference>
<dbReference type="PANTHER" id="PTHR43639:SF1">
    <property type="entry name" value="SHORT-CHAIN DEHYDROGENASE_REDUCTASE FAMILY PROTEIN"/>
    <property type="match status" value="1"/>
</dbReference>
<accession>A0A919JEN1</accession>
<dbReference type="PANTHER" id="PTHR43639">
    <property type="entry name" value="OXIDOREDUCTASE, SHORT-CHAIN DEHYDROGENASE/REDUCTASE FAMILY (AFU_ORTHOLOGUE AFUA_5G02870)"/>
    <property type="match status" value="1"/>
</dbReference>
<evidence type="ECO:0000259" key="3">
    <source>
        <dbReference type="SMART" id="SM00822"/>
    </source>
</evidence>
<dbReference type="Proteomes" id="UP000598174">
    <property type="component" value="Unassembled WGS sequence"/>
</dbReference>
<name>A0A919JEN1_9ACTN</name>
<comment type="similarity">
    <text evidence="1">Belongs to the short-chain dehydrogenases/reductases (SDR) family.</text>
</comment>
<dbReference type="SUPFAM" id="SSF51735">
    <property type="entry name" value="NAD(P)-binding Rossmann-fold domains"/>
    <property type="match status" value="1"/>
</dbReference>
<evidence type="ECO:0000256" key="1">
    <source>
        <dbReference type="ARBA" id="ARBA00006484"/>
    </source>
</evidence>
<dbReference type="EMBL" id="BOMM01000071">
    <property type="protein sequence ID" value="GIE15786.1"/>
    <property type="molecule type" value="Genomic_DNA"/>
</dbReference>
<gene>
    <name evidence="4" type="ORF">Afe05nite_76260</name>
</gene>
<dbReference type="AlphaFoldDB" id="A0A919JEN1"/>
<feature type="domain" description="Ketoreductase" evidence="3">
    <location>
        <begin position="24"/>
        <end position="199"/>
    </location>
</feature>
<protein>
    <submittedName>
        <fullName evidence="4">Short-chain dehydrogenase</fullName>
    </submittedName>
</protein>
<keyword evidence="5" id="KW-1185">Reference proteome</keyword>
<keyword evidence="2" id="KW-0560">Oxidoreductase</keyword>
<dbReference type="Pfam" id="PF13561">
    <property type="entry name" value="adh_short_C2"/>
    <property type="match status" value="1"/>
</dbReference>
<evidence type="ECO:0000256" key="2">
    <source>
        <dbReference type="ARBA" id="ARBA00023002"/>
    </source>
</evidence>
<dbReference type="GO" id="GO:0016491">
    <property type="term" value="F:oxidoreductase activity"/>
    <property type="evidence" value="ECO:0007669"/>
    <property type="project" value="UniProtKB-KW"/>
</dbReference>
<dbReference type="InterPro" id="IPR002347">
    <property type="entry name" value="SDR_fam"/>
</dbReference>
<sequence>MPVIVEHVIQSLSRKGPSVELTGKIALITGATGGIGGATARLLASRGAQVIASGRDPQRGASLVKEIVEAGGVARFVSADLTEVESLRKLAAAAGDVDVLVNNAALFPIAPTAEQTVAGLDEAFAANVRAPYLLTATLAPAMVAKGAGSIINVSTMAARVGMPGLSTYSATKGALEALTRTWAAEFSPAGVRVNTVSPGPTRTDMVMTAMGEEGAAQVASTTLLKRLAAPGEIAEVIAFLASDRSGFMTGATVAVDAGRTAA</sequence>
<dbReference type="CDD" id="cd05233">
    <property type="entry name" value="SDR_c"/>
    <property type="match status" value="1"/>
</dbReference>
<reference evidence="4" key="1">
    <citation type="submission" date="2021-01" db="EMBL/GenBank/DDBJ databases">
        <title>Whole genome shotgun sequence of Actinoplanes ferrugineus NBRC 15555.</title>
        <authorList>
            <person name="Komaki H."/>
            <person name="Tamura T."/>
        </authorList>
    </citation>
    <scope>NUCLEOTIDE SEQUENCE</scope>
    <source>
        <strain evidence="4">NBRC 15555</strain>
    </source>
</reference>
<dbReference type="InterPro" id="IPR057326">
    <property type="entry name" value="KR_dom"/>
</dbReference>